<reference evidence="2 3" key="1">
    <citation type="submission" date="2019-06" db="EMBL/GenBank/DDBJ databases">
        <title>Whole genome shotgun sequence of Streptomyces gardneri NBRC 12865.</title>
        <authorList>
            <person name="Hosoyama A."/>
            <person name="Uohara A."/>
            <person name="Ohji S."/>
            <person name="Ichikawa N."/>
        </authorList>
    </citation>
    <scope>NUCLEOTIDE SEQUENCE [LARGE SCALE GENOMIC DNA]</scope>
    <source>
        <strain evidence="2 3">NBRC 12865</strain>
    </source>
</reference>
<evidence type="ECO:0000256" key="1">
    <source>
        <dbReference type="SAM" id="MobiDB-lite"/>
    </source>
</evidence>
<dbReference type="AlphaFoldDB" id="A0A4Y3RI14"/>
<keyword evidence="3" id="KW-1185">Reference proteome</keyword>
<proteinExistence type="predicted"/>
<dbReference type="Proteomes" id="UP000315226">
    <property type="component" value="Unassembled WGS sequence"/>
</dbReference>
<dbReference type="GO" id="GO:0005975">
    <property type="term" value="P:carbohydrate metabolic process"/>
    <property type="evidence" value="ECO:0007669"/>
    <property type="project" value="UniProtKB-ARBA"/>
</dbReference>
<name>A0A4Y3RI14_9ACTN</name>
<evidence type="ECO:0000313" key="3">
    <source>
        <dbReference type="Proteomes" id="UP000315226"/>
    </source>
</evidence>
<sequence length="184" mass="19281">MPDSTNETTGTSYAKTRTEGTWYLHVRGIDGSGTGGATSHYCFTVDTSAPGAPAVTAPLTGGSATKLLWDTSSLSGSGGLQIGARFDGAYAPPEADPVSAVVDRVEVIDDGGPGDVRQQSEPAQAYALEQPAARSPQPAARSPQPARPRLATPSPRPTSTRPRANWSLRSSSRPPPMRRLPRSR</sequence>
<comment type="caution">
    <text evidence="2">The sequence shown here is derived from an EMBL/GenBank/DDBJ whole genome shotgun (WGS) entry which is preliminary data.</text>
</comment>
<evidence type="ECO:0000313" key="2">
    <source>
        <dbReference type="EMBL" id="GEB57295.1"/>
    </source>
</evidence>
<feature type="compositionally biased region" description="Low complexity" evidence="1">
    <location>
        <begin position="130"/>
        <end position="172"/>
    </location>
</feature>
<dbReference type="InterPro" id="IPR013783">
    <property type="entry name" value="Ig-like_fold"/>
</dbReference>
<protein>
    <submittedName>
        <fullName evidence="2">Uncharacterized protein</fullName>
    </submittedName>
</protein>
<organism evidence="2 3">
    <name type="scientific">Streptomyces gardneri</name>
    <dbReference type="NCBI Taxonomy" id="66892"/>
    <lineage>
        <taxon>Bacteria</taxon>
        <taxon>Bacillati</taxon>
        <taxon>Actinomycetota</taxon>
        <taxon>Actinomycetes</taxon>
        <taxon>Kitasatosporales</taxon>
        <taxon>Streptomycetaceae</taxon>
        <taxon>Streptomyces</taxon>
    </lineage>
</organism>
<feature type="region of interest" description="Disordered" evidence="1">
    <location>
        <begin position="108"/>
        <end position="184"/>
    </location>
</feature>
<accession>A0A4Y3RI14</accession>
<dbReference type="EMBL" id="BJMN01000016">
    <property type="protein sequence ID" value="GEB57295.1"/>
    <property type="molecule type" value="Genomic_DNA"/>
</dbReference>
<gene>
    <name evidence="2" type="ORF">SGA01_29000</name>
</gene>
<dbReference type="Gene3D" id="2.60.40.10">
    <property type="entry name" value="Immunoglobulins"/>
    <property type="match status" value="1"/>
</dbReference>